<feature type="signal peptide" evidence="2">
    <location>
        <begin position="1"/>
        <end position="25"/>
    </location>
</feature>
<evidence type="ECO:0000313" key="4">
    <source>
        <dbReference type="Proteomes" id="UP000035721"/>
    </source>
</evidence>
<dbReference type="STRING" id="1194083.BN12_4090002"/>
<keyword evidence="4" id="KW-1185">Reference proteome</keyword>
<protein>
    <submittedName>
        <fullName evidence="3">Uncharacterized protein</fullName>
    </submittedName>
</protein>
<proteinExistence type="predicted"/>
<dbReference type="RefSeq" id="WP_048555761.1">
    <property type="nucleotide sequence ID" value="NZ_HF570958.1"/>
</dbReference>
<dbReference type="EMBL" id="CAJB01000345">
    <property type="protein sequence ID" value="CCH79240.1"/>
    <property type="molecule type" value="Genomic_DNA"/>
</dbReference>
<sequence length="475" mass="49032">MNNRGLRAAGAAVAFSLICGGAAVAGASSAAAGATPSVVDESPAGSYASLSPQRILDTRSGVGASKSPLGSGKTLSLQVTGRGGVPTTGVSAVVLNLTAVSPTANGYLTAYPAGTSRPTASSVNFNRGWIGANLVTVRVGTGGKVSLYNFSGSVNVVADVMGYYNDATATRTTYGSFQETAVERLIDSRTIKGGKLGNYDYYPISVDYGTDINPHITALAVNITAVNPTASGYFTAWDGSEDGLPNSSSLNYTKSRVVPNMQIVPTGRDEDGYPEIGVLNRSSGTTDVIVDIVGFYDDNQIPNGDTWYASRYVPRSSPLRIVDTRSSLGATTMRSGAQAKVVNAPSAVADYDTFALVTNTTAIKPTSLTALTLWPNWSAQRPNTSNLNPYAGQIVSNMTITSVAANNAFRIQNTTGTVDVIMDVAGTMEAYPSLAPAADASSARSARAFDGSGPARPTSLPGLRSVSVGHKSDLG</sequence>
<dbReference type="OrthoDB" id="4855196at2"/>
<reference evidence="3 4" key="1">
    <citation type="journal article" date="2013" name="ISME J.">
        <title>A metabolic model for members of the genus Tetrasphaera involved in enhanced biological phosphorus removal.</title>
        <authorList>
            <person name="Kristiansen R."/>
            <person name="Nguyen H.T.T."/>
            <person name="Saunders A.M."/>
            <person name="Nielsen J.L."/>
            <person name="Wimmer R."/>
            <person name="Le V.Q."/>
            <person name="McIlroy S.J."/>
            <person name="Petrovski S."/>
            <person name="Seviour R.J."/>
            <person name="Calteau A."/>
            <person name="Nielsen K.L."/>
            <person name="Nielsen P.H."/>
        </authorList>
    </citation>
    <scope>NUCLEOTIDE SEQUENCE [LARGE SCALE GENOMIC DNA]</scope>
    <source>
        <strain evidence="3 4">T1-X7</strain>
    </source>
</reference>
<accession>A0A077M598</accession>
<comment type="caution">
    <text evidence="3">The sequence shown here is derived from an EMBL/GenBank/DDBJ whole genome shotgun (WGS) entry which is preliminary data.</text>
</comment>
<evidence type="ECO:0000256" key="2">
    <source>
        <dbReference type="SAM" id="SignalP"/>
    </source>
</evidence>
<organism evidence="3 4">
    <name type="scientific">Nostocoides japonicum T1-X7</name>
    <dbReference type="NCBI Taxonomy" id="1194083"/>
    <lineage>
        <taxon>Bacteria</taxon>
        <taxon>Bacillati</taxon>
        <taxon>Actinomycetota</taxon>
        <taxon>Actinomycetes</taxon>
        <taxon>Micrococcales</taxon>
        <taxon>Intrasporangiaceae</taxon>
        <taxon>Nostocoides</taxon>
    </lineage>
</organism>
<feature type="chain" id="PRO_5038937163" evidence="2">
    <location>
        <begin position="26"/>
        <end position="475"/>
    </location>
</feature>
<keyword evidence="2" id="KW-0732">Signal</keyword>
<name>A0A077M598_9MICO</name>
<evidence type="ECO:0000313" key="3">
    <source>
        <dbReference type="EMBL" id="CCH79240.1"/>
    </source>
</evidence>
<dbReference type="Proteomes" id="UP000035721">
    <property type="component" value="Unassembled WGS sequence"/>
</dbReference>
<dbReference type="AlphaFoldDB" id="A0A077M598"/>
<feature type="region of interest" description="Disordered" evidence="1">
    <location>
        <begin position="442"/>
        <end position="475"/>
    </location>
</feature>
<evidence type="ECO:0000256" key="1">
    <source>
        <dbReference type="SAM" id="MobiDB-lite"/>
    </source>
</evidence>
<gene>
    <name evidence="3" type="ORF">BN12_4090002</name>
</gene>